<dbReference type="SMART" id="SM00460">
    <property type="entry name" value="TGc"/>
    <property type="match status" value="1"/>
</dbReference>
<accession>A0A5C8ZHU9</accession>
<comment type="caution">
    <text evidence="2">The sequence shown here is derived from an EMBL/GenBank/DDBJ whole genome shotgun (WGS) entry which is preliminary data.</text>
</comment>
<reference evidence="2 3" key="1">
    <citation type="submission" date="2019-07" db="EMBL/GenBank/DDBJ databases">
        <title>Quadrisphaera sp. strain DD2A genome sequencing and assembly.</title>
        <authorList>
            <person name="Kim I."/>
        </authorList>
    </citation>
    <scope>NUCLEOTIDE SEQUENCE [LARGE SCALE GENOMIC DNA]</scope>
    <source>
        <strain evidence="2 3">DD2A</strain>
    </source>
</reference>
<dbReference type="Pfam" id="PF08379">
    <property type="entry name" value="Bact_transglu_N"/>
    <property type="match status" value="1"/>
</dbReference>
<organism evidence="2 3">
    <name type="scientific">Quadrisphaera setariae</name>
    <dbReference type="NCBI Taxonomy" id="2593304"/>
    <lineage>
        <taxon>Bacteria</taxon>
        <taxon>Bacillati</taxon>
        <taxon>Actinomycetota</taxon>
        <taxon>Actinomycetes</taxon>
        <taxon>Kineosporiales</taxon>
        <taxon>Kineosporiaceae</taxon>
        <taxon>Quadrisphaera</taxon>
    </lineage>
</organism>
<dbReference type="InterPro" id="IPR002931">
    <property type="entry name" value="Transglutaminase-like"/>
</dbReference>
<dbReference type="Gene3D" id="3.10.620.30">
    <property type="match status" value="1"/>
</dbReference>
<name>A0A5C8ZHU9_9ACTN</name>
<evidence type="ECO:0000313" key="3">
    <source>
        <dbReference type="Proteomes" id="UP000321234"/>
    </source>
</evidence>
<dbReference type="EMBL" id="VKAC01000003">
    <property type="protein sequence ID" value="TXR57134.1"/>
    <property type="molecule type" value="Genomic_DNA"/>
</dbReference>
<dbReference type="PANTHER" id="PTHR33490:SF6">
    <property type="entry name" value="SLL1049 PROTEIN"/>
    <property type="match status" value="1"/>
</dbReference>
<evidence type="ECO:0000313" key="2">
    <source>
        <dbReference type="EMBL" id="TXR57134.1"/>
    </source>
</evidence>
<dbReference type="AlphaFoldDB" id="A0A5C8ZHU9"/>
<dbReference type="SUPFAM" id="SSF54001">
    <property type="entry name" value="Cysteine proteinases"/>
    <property type="match status" value="1"/>
</dbReference>
<proteinExistence type="predicted"/>
<evidence type="ECO:0000259" key="1">
    <source>
        <dbReference type="SMART" id="SM00460"/>
    </source>
</evidence>
<dbReference type="Pfam" id="PF01841">
    <property type="entry name" value="Transglut_core"/>
    <property type="match status" value="1"/>
</dbReference>
<keyword evidence="3" id="KW-1185">Reference proteome</keyword>
<sequence length="281" mass="30452">MSARLRIAHHTGYRYGTPVTSSYNEVRVAPMTTPEQTALRTRLEVRPAPWQHVYHDYWGSQVTVFEVHEPHSELAVTATSTVEVDRPGTPAPGGGWDVLRDPRAADEMVELLATSRATAPPEELADRVRSLAASGASPDDLAAEVCSLLHREVRYVAGATGVHSHAADAWGERAGVCQDMAHLALGALRTAGIPARYVSGYLHPDPSAPVGTTVTGESHAWVEWWTGEWFGWDPTNDVPPGDRHVIVARGREYSDVPPLKGVYAGSAPSEMVVKVDITRLA</sequence>
<dbReference type="OrthoDB" id="9804023at2"/>
<dbReference type="InterPro" id="IPR013589">
    <property type="entry name" value="Bac_transglu_N"/>
</dbReference>
<protein>
    <submittedName>
        <fullName evidence="2">Transglutaminase family protein</fullName>
    </submittedName>
</protein>
<dbReference type="InterPro" id="IPR038765">
    <property type="entry name" value="Papain-like_cys_pep_sf"/>
</dbReference>
<feature type="domain" description="Transglutaminase-like" evidence="1">
    <location>
        <begin position="169"/>
        <end position="236"/>
    </location>
</feature>
<dbReference type="PANTHER" id="PTHR33490">
    <property type="entry name" value="BLR5614 PROTEIN-RELATED"/>
    <property type="match status" value="1"/>
</dbReference>
<dbReference type="Proteomes" id="UP000321234">
    <property type="component" value="Unassembled WGS sequence"/>
</dbReference>
<gene>
    <name evidence="2" type="ORF">FMM08_06640</name>
</gene>
<dbReference type="RefSeq" id="WP_147925554.1">
    <property type="nucleotide sequence ID" value="NZ_VKAC01000003.1"/>
</dbReference>